<organism evidence="15 16">
    <name type="scientific">Paraburkholderia steynii</name>
    <dbReference type="NCBI Taxonomy" id="1245441"/>
    <lineage>
        <taxon>Bacteria</taxon>
        <taxon>Pseudomonadati</taxon>
        <taxon>Pseudomonadota</taxon>
        <taxon>Betaproteobacteria</taxon>
        <taxon>Burkholderiales</taxon>
        <taxon>Burkholderiaceae</taxon>
        <taxon>Paraburkholderia</taxon>
    </lineage>
</organism>
<dbReference type="EMBL" id="MWML01000090">
    <property type="protein sequence ID" value="TCG06811.1"/>
    <property type="molecule type" value="Genomic_DNA"/>
</dbReference>
<evidence type="ECO:0000256" key="2">
    <source>
        <dbReference type="ARBA" id="ARBA00006188"/>
    </source>
</evidence>
<dbReference type="InterPro" id="IPR008928">
    <property type="entry name" value="6-hairpin_glycosidase_sf"/>
</dbReference>
<dbReference type="FunFam" id="1.50.10.10:FF:000005">
    <property type="entry name" value="Glycosyl hydrolase, glucoamylase"/>
    <property type="match status" value="1"/>
</dbReference>
<evidence type="ECO:0000256" key="6">
    <source>
        <dbReference type="ARBA" id="ARBA00023277"/>
    </source>
</evidence>
<evidence type="ECO:0000259" key="14">
    <source>
        <dbReference type="Pfam" id="PF19291"/>
    </source>
</evidence>
<evidence type="ECO:0000256" key="5">
    <source>
        <dbReference type="ARBA" id="ARBA00022801"/>
    </source>
</evidence>
<dbReference type="InterPro" id="IPR011613">
    <property type="entry name" value="GH15-like"/>
</dbReference>
<reference evidence="15 16" key="1">
    <citation type="submission" date="2017-02" db="EMBL/GenBank/DDBJ databases">
        <title>Paraburkholderia sophoroidis sp. nov. and Paraburkholderia steynii sp. nov. rhizobial symbionts of the fynbos legume Hypocalyptus sophoroides.</title>
        <authorList>
            <person name="Steenkamp E.T."/>
            <person name="Beukes C.W."/>
            <person name="Van Zyl E."/>
            <person name="Avontuur J."/>
            <person name="Chan W.Y."/>
            <person name="Hassen A."/>
            <person name="Palmer M."/>
            <person name="Mthombeni L."/>
            <person name="Phalane F."/>
            <person name="Sereme K."/>
            <person name="Venter S.N."/>
        </authorList>
    </citation>
    <scope>NUCLEOTIDE SEQUENCE [LARGE SCALE GENOMIC DNA]</scope>
    <source>
        <strain evidence="15 16">HC1.1ba</strain>
    </source>
</reference>
<sequence>MRERTNYTPTDGFTMSASIEDYALIGDGHTAALVSRDGSVDWLCWPRFDSGACFAALLGTKDNGRWLIAPAADDEAVDAVDAAPKSDDQPRSQDEASQDERAKPCARPVPRQADRPGTAARSTRREDTAEAAQTEAHDASAARDDGELDFRSGFTRATRRRYRGETLILETDFETPDGAVTLIDFMPPGNGWSEMVRIVVGKRGTVKMRMELVLRFDYGFSIPWVSRLARESGIKAIAGPDTVALRTPVDLRGENMKTVAEFTVSEGERVPFSLTYSESHLNIPPARDPHSALARTENYWLEWSSRGTVEGKYATAIRRSLLTLKALAYEPTGGIVAAPTTSLPEKMGGTRNWDYRYVWLRDATITLLAMMRGGYYEEARAWRSWLGRVMAGSPEQLQIMYGLAGERRLPEFEIDWLPGYENSKPVRIGNNAVGQLQLDVYGEVMNALHLARVGGLQADETAWNVQCAMLRHLETIWQERDEGIWETRGGRQHFTFSKVMAWVAFDRAIKSAEKFDLPAPLEHWYEVRAQIHSDVCAKSWNAQLNAFTQTYGGDELDASVLLMPLLGFLPPSDPRITGTVNAIEKDLMHDGFVMRYRTTEFDDGLPPGEGTFLACSFWMVDNLALQGRIDDARAMYERLLSLANDVGLLAEEYDPVGGRLVGNFPQGFSHVALVHTGLNLMKHEQEMAHATGQPPHDGEGGQGAQPPTGTPDADIQSSPVV</sequence>
<dbReference type="PANTHER" id="PTHR31616">
    <property type="entry name" value="TREHALASE"/>
    <property type="match status" value="1"/>
</dbReference>
<comment type="pathway">
    <text evidence="11">Glycan degradation; trehalose degradation; D-glucose from alpha,alpha-trehalose: step 1/1.</text>
</comment>
<dbReference type="GO" id="GO:0004555">
    <property type="term" value="F:alpha,alpha-trehalase activity"/>
    <property type="evidence" value="ECO:0007669"/>
    <property type="project" value="UniProtKB-EC"/>
</dbReference>
<evidence type="ECO:0000313" key="16">
    <source>
        <dbReference type="Proteomes" id="UP000294200"/>
    </source>
</evidence>
<dbReference type="SUPFAM" id="SSF48208">
    <property type="entry name" value="Six-hairpin glycosidases"/>
    <property type="match status" value="1"/>
</dbReference>
<keyword evidence="5" id="KW-0378">Hydrolase</keyword>
<feature type="domain" description="GH15-like" evidence="13">
    <location>
        <begin position="312"/>
        <end position="677"/>
    </location>
</feature>
<feature type="region of interest" description="Disordered" evidence="12">
    <location>
        <begin position="687"/>
        <end position="721"/>
    </location>
</feature>
<accession>A0A4R0XKG3</accession>
<evidence type="ECO:0000256" key="8">
    <source>
        <dbReference type="ARBA" id="ARBA00030473"/>
    </source>
</evidence>
<name>A0A4R0XKG3_9BURK</name>
<evidence type="ECO:0000256" key="9">
    <source>
        <dbReference type="ARBA" id="ARBA00031637"/>
    </source>
</evidence>
<evidence type="ECO:0000256" key="12">
    <source>
        <dbReference type="SAM" id="MobiDB-lite"/>
    </source>
</evidence>
<comment type="catalytic activity">
    <reaction evidence="1">
        <text>alpha,alpha-trehalose + H2O = alpha-D-glucose + beta-D-glucose</text>
        <dbReference type="Rhea" id="RHEA:32675"/>
        <dbReference type="ChEBI" id="CHEBI:15377"/>
        <dbReference type="ChEBI" id="CHEBI:15903"/>
        <dbReference type="ChEBI" id="CHEBI:16551"/>
        <dbReference type="ChEBI" id="CHEBI:17925"/>
        <dbReference type="EC" id="3.2.1.28"/>
    </reaction>
</comment>
<feature type="domain" description="Trehalase-like N-terminal" evidence="14">
    <location>
        <begin position="16"/>
        <end position="72"/>
    </location>
</feature>
<dbReference type="Proteomes" id="UP000294200">
    <property type="component" value="Unassembled WGS sequence"/>
</dbReference>
<dbReference type="Gene3D" id="1.50.10.10">
    <property type="match status" value="1"/>
</dbReference>
<dbReference type="EC" id="3.2.1.28" evidence="3"/>
<feature type="region of interest" description="Disordered" evidence="12">
    <location>
        <begin position="80"/>
        <end position="147"/>
    </location>
</feature>
<keyword evidence="16" id="KW-1185">Reference proteome</keyword>
<dbReference type="AlphaFoldDB" id="A0A4R0XKG3"/>
<evidence type="ECO:0000256" key="11">
    <source>
        <dbReference type="ARBA" id="ARBA00060615"/>
    </source>
</evidence>
<evidence type="ECO:0000256" key="7">
    <source>
        <dbReference type="ARBA" id="ARBA00023295"/>
    </source>
</evidence>
<evidence type="ECO:0000256" key="1">
    <source>
        <dbReference type="ARBA" id="ARBA00001576"/>
    </source>
</evidence>
<evidence type="ECO:0000256" key="10">
    <source>
        <dbReference type="ARBA" id="ARBA00053030"/>
    </source>
</evidence>
<evidence type="ECO:0000256" key="4">
    <source>
        <dbReference type="ARBA" id="ARBA00019905"/>
    </source>
</evidence>
<dbReference type="InterPro" id="IPR012341">
    <property type="entry name" value="6hp_glycosidase-like_sf"/>
</dbReference>
<proteinExistence type="inferred from homology"/>
<keyword evidence="6" id="KW-0119">Carbohydrate metabolism</keyword>
<protein>
    <recommendedName>
        <fullName evidence="4">Trehalase</fullName>
        <ecNumber evidence="3">3.2.1.28</ecNumber>
    </recommendedName>
    <alternativeName>
        <fullName evidence="8">Alpha,alpha-trehalase</fullName>
    </alternativeName>
    <alternativeName>
        <fullName evidence="9">Alpha,alpha-trehalose glucohydrolase</fullName>
    </alternativeName>
</protein>
<evidence type="ECO:0000313" key="15">
    <source>
        <dbReference type="EMBL" id="TCG06811.1"/>
    </source>
</evidence>
<feature type="compositionally biased region" description="Basic and acidic residues" evidence="12">
    <location>
        <begin position="135"/>
        <end position="147"/>
    </location>
</feature>
<comment type="similarity">
    <text evidence="2">Belongs to the glycosyl hydrolase 15 family.</text>
</comment>
<dbReference type="PANTHER" id="PTHR31616:SF0">
    <property type="entry name" value="GLUCAN 1,4-ALPHA-GLUCOSIDASE"/>
    <property type="match status" value="1"/>
</dbReference>
<evidence type="ECO:0000259" key="13">
    <source>
        <dbReference type="Pfam" id="PF00723"/>
    </source>
</evidence>
<evidence type="ECO:0000256" key="3">
    <source>
        <dbReference type="ARBA" id="ARBA00012757"/>
    </source>
</evidence>
<keyword evidence="7" id="KW-0326">Glycosidase</keyword>
<dbReference type="Pfam" id="PF00723">
    <property type="entry name" value="Glyco_hydro_15"/>
    <property type="match status" value="1"/>
</dbReference>
<comment type="caution">
    <text evidence="15">The sequence shown here is derived from an EMBL/GenBank/DDBJ whole genome shotgun (WGS) entry which is preliminary data.</text>
</comment>
<feature type="compositionally biased region" description="Basic and acidic residues" evidence="12">
    <location>
        <begin position="84"/>
        <end position="103"/>
    </location>
</feature>
<comment type="cofactor">
    <cofactor evidence="10">
        <name>phosphate</name>
        <dbReference type="ChEBI" id="CHEBI:43474"/>
    </cofactor>
</comment>
<gene>
    <name evidence="15" type="ORF">BZM27_23645</name>
</gene>
<dbReference type="InterPro" id="IPR045582">
    <property type="entry name" value="Trehalase-like_N"/>
</dbReference>
<dbReference type="Pfam" id="PF19291">
    <property type="entry name" value="TREH_N"/>
    <property type="match status" value="1"/>
</dbReference>
<dbReference type="GO" id="GO:0005993">
    <property type="term" value="P:trehalose catabolic process"/>
    <property type="evidence" value="ECO:0007669"/>
    <property type="project" value="UniProtKB-ARBA"/>
</dbReference>